<organism evidence="3 4">
    <name type="scientific">Micromonospora echinospora</name>
    <name type="common">Micromonospora purpurea</name>
    <dbReference type="NCBI Taxonomy" id="1877"/>
    <lineage>
        <taxon>Bacteria</taxon>
        <taxon>Bacillati</taxon>
        <taxon>Actinomycetota</taxon>
        <taxon>Actinomycetes</taxon>
        <taxon>Micromonosporales</taxon>
        <taxon>Micromonosporaceae</taxon>
        <taxon>Micromonospora</taxon>
    </lineage>
</organism>
<proteinExistence type="predicted"/>
<keyword evidence="2" id="KW-0812">Transmembrane</keyword>
<dbReference type="EMBL" id="LT607413">
    <property type="protein sequence ID" value="SCE92416.1"/>
    <property type="molecule type" value="Genomic_DNA"/>
</dbReference>
<feature type="transmembrane region" description="Helical" evidence="2">
    <location>
        <begin position="6"/>
        <end position="26"/>
    </location>
</feature>
<evidence type="ECO:0000313" key="3">
    <source>
        <dbReference type="EMBL" id="SCE92416.1"/>
    </source>
</evidence>
<keyword evidence="2" id="KW-1133">Transmembrane helix</keyword>
<protein>
    <submittedName>
        <fullName evidence="3">Uncharacterized protein</fullName>
    </submittedName>
</protein>
<keyword evidence="4" id="KW-1185">Reference proteome</keyword>
<feature type="region of interest" description="Disordered" evidence="1">
    <location>
        <begin position="37"/>
        <end position="60"/>
    </location>
</feature>
<evidence type="ECO:0000256" key="1">
    <source>
        <dbReference type="SAM" id="MobiDB-lite"/>
    </source>
</evidence>
<gene>
    <name evidence="3" type="ORF">GA0070618_1949</name>
</gene>
<dbReference type="InParanoid" id="A0A1C4W870"/>
<dbReference type="Proteomes" id="UP000198253">
    <property type="component" value="Chromosome I"/>
</dbReference>
<dbReference type="AlphaFoldDB" id="A0A1C4W870"/>
<evidence type="ECO:0000313" key="4">
    <source>
        <dbReference type="Proteomes" id="UP000198253"/>
    </source>
</evidence>
<reference evidence="4" key="1">
    <citation type="submission" date="2016-06" db="EMBL/GenBank/DDBJ databases">
        <authorList>
            <person name="Varghese N."/>
            <person name="Submissions Spin"/>
        </authorList>
    </citation>
    <scope>NUCLEOTIDE SEQUENCE [LARGE SCALE GENOMIC DNA]</scope>
    <source>
        <strain evidence="4">DSM 43816</strain>
    </source>
</reference>
<keyword evidence="2" id="KW-0472">Membrane</keyword>
<evidence type="ECO:0000256" key="2">
    <source>
        <dbReference type="SAM" id="Phobius"/>
    </source>
</evidence>
<sequence length="60" mass="6775">MLTMAFVTILYVAGFVFLYGVIRIAVRHALEDLDARRAETLRPGPPQERPFAPERFLAGN</sequence>
<dbReference type="RefSeq" id="WP_088981350.1">
    <property type="nucleotide sequence ID" value="NZ_LT607413.1"/>
</dbReference>
<dbReference type="OrthoDB" id="3403670at2"/>
<name>A0A1C4W870_MICEC</name>
<accession>A0A1C4W870</accession>